<gene>
    <name evidence="7" type="ORF">HA039_32270</name>
</gene>
<dbReference type="Proteomes" id="UP000501179">
    <property type="component" value="Chromosome"/>
</dbReference>
<keyword evidence="4" id="KW-0804">Transcription</keyword>
<dbReference type="Gene3D" id="1.10.357.10">
    <property type="entry name" value="Tetracycline Repressor, domain 2"/>
    <property type="match status" value="1"/>
</dbReference>
<dbReference type="GO" id="GO:0000976">
    <property type="term" value="F:transcription cis-regulatory region binding"/>
    <property type="evidence" value="ECO:0007669"/>
    <property type="project" value="TreeGrafter"/>
</dbReference>
<feature type="domain" description="HTH tetR-type" evidence="6">
    <location>
        <begin position="12"/>
        <end position="72"/>
    </location>
</feature>
<dbReference type="RefSeq" id="WP_167035394.1">
    <property type="nucleotide sequence ID" value="NZ_CP050177.1"/>
</dbReference>
<dbReference type="GO" id="GO:0003700">
    <property type="term" value="F:DNA-binding transcription factor activity"/>
    <property type="evidence" value="ECO:0007669"/>
    <property type="project" value="TreeGrafter"/>
</dbReference>
<dbReference type="InterPro" id="IPR036271">
    <property type="entry name" value="Tet_transcr_reg_TetR-rel_C_sf"/>
</dbReference>
<dbReference type="InterPro" id="IPR001647">
    <property type="entry name" value="HTH_TetR"/>
</dbReference>
<accession>A0A6G9H744</accession>
<evidence type="ECO:0000256" key="4">
    <source>
        <dbReference type="ARBA" id="ARBA00023163"/>
    </source>
</evidence>
<name>A0A6G9H744_9ACTN</name>
<dbReference type="InterPro" id="IPR039538">
    <property type="entry name" value="BetI_C"/>
</dbReference>
<dbReference type="Pfam" id="PF13977">
    <property type="entry name" value="TetR_C_6"/>
    <property type="match status" value="1"/>
</dbReference>
<dbReference type="EMBL" id="CP050177">
    <property type="protein sequence ID" value="QIQ06368.1"/>
    <property type="molecule type" value="Genomic_DNA"/>
</dbReference>
<dbReference type="PANTHER" id="PTHR30055">
    <property type="entry name" value="HTH-TYPE TRANSCRIPTIONAL REGULATOR RUTR"/>
    <property type="match status" value="1"/>
</dbReference>
<dbReference type="KEGG" id="slia:HA039_32270"/>
<dbReference type="InterPro" id="IPR050109">
    <property type="entry name" value="HTH-type_TetR-like_transc_reg"/>
</dbReference>
<keyword evidence="3 5" id="KW-0238">DNA-binding</keyword>
<evidence type="ECO:0000256" key="2">
    <source>
        <dbReference type="ARBA" id="ARBA00023015"/>
    </source>
</evidence>
<proteinExistence type="predicted"/>
<reference evidence="7 8" key="1">
    <citation type="submission" date="2020-03" db="EMBL/GenBank/DDBJ databases">
        <title>A novel species.</title>
        <authorList>
            <person name="Gao J."/>
        </authorList>
    </citation>
    <scope>NUCLEOTIDE SEQUENCE [LARGE SCALE GENOMIC DNA]</scope>
    <source>
        <strain evidence="7 8">QMT-12</strain>
    </source>
</reference>
<protein>
    <submittedName>
        <fullName evidence="7">TetR/AcrR family transcriptional regulator</fullName>
    </submittedName>
</protein>
<dbReference type="InterPro" id="IPR009057">
    <property type="entry name" value="Homeodomain-like_sf"/>
</dbReference>
<evidence type="ECO:0000313" key="8">
    <source>
        <dbReference type="Proteomes" id="UP000501179"/>
    </source>
</evidence>
<dbReference type="PROSITE" id="PS50977">
    <property type="entry name" value="HTH_TETR_2"/>
    <property type="match status" value="1"/>
</dbReference>
<evidence type="ECO:0000256" key="5">
    <source>
        <dbReference type="PROSITE-ProRule" id="PRU00335"/>
    </source>
</evidence>
<organism evidence="7 8">
    <name type="scientific">Streptomyces liangshanensis</name>
    <dbReference type="NCBI Taxonomy" id="2717324"/>
    <lineage>
        <taxon>Bacteria</taxon>
        <taxon>Bacillati</taxon>
        <taxon>Actinomycetota</taxon>
        <taxon>Actinomycetes</taxon>
        <taxon>Kitasatosporales</taxon>
        <taxon>Streptomycetaceae</taxon>
        <taxon>Streptomyces</taxon>
    </lineage>
</organism>
<dbReference type="AlphaFoldDB" id="A0A6G9H744"/>
<keyword evidence="8" id="KW-1185">Reference proteome</keyword>
<dbReference type="PRINTS" id="PR00455">
    <property type="entry name" value="HTHTETR"/>
</dbReference>
<dbReference type="SUPFAM" id="SSF46689">
    <property type="entry name" value="Homeodomain-like"/>
    <property type="match status" value="1"/>
</dbReference>
<dbReference type="SUPFAM" id="SSF48498">
    <property type="entry name" value="Tetracyclin repressor-like, C-terminal domain"/>
    <property type="match status" value="1"/>
</dbReference>
<sequence>MPLAHRTRRAGGARRIAVLGSVIDVLAERGYENTRFADVSAASGVAISTLQNYFGSREDMMIEAMRRYTDQEVLALNSVVEAERDPWNLLVALVDRSLANSESTRRVLVEFWRAAMRDEELREYSVELQTRYREPFVDAMVAGQEQGIFELAHSPDDAVDFLLMAGIGFMIPQILHHPTPSPESFRRVLLSQIAVMVGRKA</sequence>
<keyword evidence="1" id="KW-0678">Repressor</keyword>
<evidence type="ECO:0000313" key="7">
    <source>
        <dbReference type="EMBL" id="QIQ06368.1"/>
    </source>
</evidence>
<feature type="DNA-binding region" description="H-T-H motif" evidence="5">
    <location>
        <begin position="35"/>
        <end position="54"/>
    </location>
</feature>
<evidence type="ECO:0000256" key="3">
    <source>
        <dbReference type="ARBA" id="ARBA00023125"/>
    </source>
</evidence>
<evidence type="ECO:0000256" key="1">
    <source>
        <dbReference type="ARBA" id="ARBA00022491"/>
    </source>
</evidence>
<dbReference type="Pfam" id="PF00440">
    <property type="entry name" value="TetR_N"/>
    <property type="match status" value="1"/>
</dbReference>
<keyword evidence="2" id="KW-0805">Transcription regulation</keyword>
<dbReference type="PANTHER" id="PTHR30055:SF234">
    <property type="entry name" value="HTH-TYPE TRANSCRIPTIONAL REGULATOR BETI"/>
    <property type="match status" value="1"/>
</dbReference>
<evidence type="ECO:0000259" key="6">
    <source>
        <dbReference type="PROSITE" id="PS50977"/>
    </source>
</evidence>